<evidence type="ECO:0000256" key="1">
    <source>
        <dbReference type="SAM" id="MobiDB-lite"/>
    </source>
</evidence>
<dbReference type="RefSeq" id="WP_052882136.1">
    <property type="nucleotide sequence ID" value="NZ_CP010904.1"/>
</dbReference>
<dbReference type="STRING" id="1307763.L21SP4_01605"/>
<evidence type="ECO:0000313" key="3">
    <source>
        <dbReference type="EMBL" id="AKJ64848.1"/>
    </source>
</evidence>
<evidence type="ECO:0000259" key="2">
    <source>
        <dbReference type="Pfam" id="PF09633"/>
    </source>
</evidence>
<dbReference type="SUPFAM" id="SSF160448">
    <property type="entry name" value="PG1857-like"/>
    <property type="match status" value="1"/>
</dbReference>
<dbReference type="EMBL" id="CP010904">
    <property type="protein sequence ID" value="AKJ64848.1"/>
    <property type="molecule type" value="Genomic_DNA"/>
</dbReference>
<dbReference type="InterPro" id="IPR036780">
    <property type="entry name" value="PG1857-like_sf"/>
</dbReference>
<protein>
    <recommendedName>
        <fullName evidence="2">DUF2023 domain-containing protein</fullName>
    </recommendedName>
</protein>
<dbReference type="Proteomes" id="UP000035268">
    <property type="component" value="Chromosome"/>
</dbReference>
<name>A0A0G3EEW2_9BACT</name>
<dbReference type="InterPro" id="IPR018594">
    <property type="entry name" value="DUF2023"/>
</dbReference>
<sequence>MKVFLHHIYEYRKGLRNLVLFTGAAEQRQFMEAKLRKCGIDYLVCPVGQTRVNVFFGNAACVDVVRRIGCENLSSLSPEHDFMLGIMLGYDRIKQCDRYLQRARAGGEPPRSTPQEAPFVERMIA</sequence>
<reference evidence="3 4" key="2">
    <citation type="journal article" date="2016" name="ISME J.">
        <title>Characterization of the first cultured representative of Verrucomicrobia subdivision 5 indicates the proposal of a novel phylum.</title>
        <authorList>
            <person name="Spring S."/>
            <person name="Bunk B."/>
            <person name="Sproer C."/>
            <person name="Schumann P."/>
            <person name="Rohde M."/>
            <person name="Tindall B.J."/>
            <person name="Klenk H.P."/>
        </authorList>
    </citation>
    <scope>NUCLEOTIDE SEQUENCE [LARGE SCALE GENOMIC DNA]</scope>
    <source>
        <strain evidence="3 4">L21-Fru-AB</strain>
    </source>
</reference>
<evidence type="ECO:0000313" key="4">
    <source>
        <dbReference type="Proteomes" id="UP000035268"/>
    </source>
</evidence>
<reference evidence="4" key="1">
    <citation type="submission" date="2015-02" db="EMBL/GenBank/DDBJ databases">
        <title>Description and complete genome sequence of the first cultured representative of the subdivision 5 of the Verrucomicrobia phylum.</title>
        <authorList>
            <person name="Spring S."/>
            <person name="Bunk B."/>
            <person name="Sproer C."/>
            <person name="Klenk H.-P."/>
        </authorList>
    </citation>
    <scope>NUCLEOTIDE SEQUENCE [LARGE SCALE GENOMIC DNA]</scope>
    <source>
        <strain evidence="4">L21-Fru-AB</strain>
    </source>
</reference>
<dbReference type="KEGG" id="vbl:L21SP4_01605"/>
<gene>
    <name evidence="3" type="ORF">L21SP4_01605</name>
</gene>
<keyword evidence="4" id="KW-1185">Reference proteome</keyword>
<organism evidence="3 4">
    <name type="scientific">Kiritimatiella glycovorans</name>
    <dbReference type="NCBI Taxonomy" id="1307763"/>
    <lineage>
        <taxon>Bacteria</taxon>
        <taxon>Pseudomonadati</taxon>
        <taxon>Kiritimatiellota</taxon>
        <taxon>Kiritimatiellia</taxon>
        <taxon>Kiritimatiellales</taxon>
        <taxon>Kiritimatiellaceae</taxon>
        <taxon>Kiritimatiella</taxon>
    </lineage>
</organism>
<dbReference type="AlphaFoldDB" id="A0A0G3EEW2"/>
<accession>A0A0G3EEW2</accession>
<dbReference type="OrthoDB" id="8138867at2"/>
<feature type="domain" description="DUF2023" evidence="2">
    <location>
        <begin position="2"/>
        <end position="102"/>
    </location>
</feature>
<feature type="region of interest" description="Disordered" evidence="1">
    <location>
        <begin position="104"/>
        <end position="125"/>
    </location>
</feature>
<proteinExistence type="predicted"/>
<dbReference type="PATRIC" id="fig|1609981.3.peg.1665"/>
<dbReference type="Pfam" id="PF09633">
    <property type="entry name" value="DUF2023"/>
    <property type="match status" value="1"/>
</dbReference>
<dbReference type="Gene3D" id="3.30.2190.10">
    <property type="entry name" value="PG1857-like"/>
    <property type="match status" value="1"/>
</dbReference>